<proteinExistence type="inferred from homology"/>
<dbReference type="GO" id="GO:0006412">
    <property type="term" value="P:translation"/>
    <property type="evidence" value="ECO:0007669"/>
    <property type="project" value="InterPro"/>
</dbReference>
<dbReference type="PANTHER" id="PTHR33343:SF1">
    <property type="entry name" value="LARGE RIBOSOMAL SUBUNIT PROTEIN BL35M"/>
    <property type="match status" value="1"/>
</dbReference>
<protein>
    <recommendedName>
        <fullName evidence="4">50S ribosomal protein L35</fullName>
    </recommendedName>
</protein>
<reference evidence="5" key="1">
    <citation type="submission" date="2017-05" db="EMBL/GenBank/DDBJ databases">
        <title>Plastid comparative genomics reveals ancient divergence between Glaucophyte genera.</title>
        <authorList>
            <person name="Figueroa-Martinez F.J."/>
            <person name="Jackson C."/>
            <person name="Reyes-Prieto A."/>
        </authorList>
    </citation>
    <scope>NUCLEOTIDE SEQUENCE</scope>
    <source>
        <strain evidence="5">BBH</strain>
    </source>
</reference>
<dbReference type="InterPro" id="IPR001706">
    <property type="entry name" value="Ribosomal_bL35"/>
</dbReference>
<dbReference type="InterPro" id="IPR021137">
    <property type="entry name" value="Ribosomal_bL35-like"/>
</dbReference>
<evidence type="ECO:0000256" key="1">
    <source>
        <dbReference type="ARBA" id="ARBA00006598"/>
    </source>
</evidence>
<dbReference type="PANTHER" id="PTHR33343">
    <property type="entry name" value="54S RIBOSOMAL PROTEIN BL35M"/>
    <property type="match status" value="1"/>
</dbReference>
<sequence>MYKIKTRRSASKRFQFTAKKTILRRKSMKNHLLEKKSSKRKNHLSKKTLVHSRDIKQVSLMLPYN</sequence>
<dbReference type="GO" id="GO:0022625">
    <property type="term" value="C:cytosolic large ribosomal subunit"/>
    <property type="evidence" value="ECO:0007669"/>
    <property type="project" value="TreeGrafter"/>
</dbReference>
<dbReference type="PROSITE" id="PS00936">
    <property type="entry name" value="RIBOSOMAL_L35"/>
    <property type="match status" value="1"/>
</dbReference>
<gene>
    <name evidence="5" type="primary">rpl35</name>
</gene>
<keyword evidence="5" id="KW-0934">Plastid</keyword>
<dbReference type="AlphaFoldDB" id="A0A3G1IV59"/>
<dbReference type="PRINTS" id="PR00064">
    <property type="entry name" value="RIBOSOMALL35"/>
</dbReference>
<keyword evidence="2 4" id="KW-0689">Ribosomal protein</keyword>
<name>A0A3G1IV59_9EUKA</name>
<dbReference type="InterPro" id="IPR037229">
    <property type="entry name" value="Ribosomal_bL35_sf"/>
</dbReference>
<dbReference type="Pfam" id="PF01632">
    <property type="entry name" value="Ribosomal_L35p"/>
    <property type="match status" value="1"/>
</dbReference>
<organism evidence="5">
    <name type="scientific">Glaucocystis sp. BBH</name>
    <dbReference type="NCBI Taxonomy" id="2023628"/>
    <lineage>
        <taxon>Eukaryota</taxon>
        <taxon>Glaucocystophyceae</taxon>
        <taxon>Glaucocystales</taxon>
        <taxon>Glaucocystaceae</taxon>
        <taxon>Glaucocystis</taxon>
    </lineage>
</organism>
<dbReference type="FunFam" id="4.10.410.60:FF:000001">
    <property type="entry name" value="50S ribosomal protein L35"/>
    <property type="match status" value="1"/>
</dbReference>
<dbReference type="GO" id="GO:0003735">
    <property type="term" value="F:structural constituent of ribosome"/>
    <property type="evidence" value="ECO:0007669"/>
    <property type="project" value="InterPro"/>
</dbReference>
<evidence type="ECO:0000256" key="2">
    <source>
        <dbReference type="ARBA" id="ARBA00022980"/>
    </source>
</evidence>
<dbReference type="Gene3D" id="4.10.410.60">
    <property type="match status" value="1"/>
</dbReference>
<evidence type="ECO:0000313" key="5">
    <source>
        <dbReference type="EMBL" id="ASQ39923.1"/>
    </source>
</evidence>
<dbReference type="HAMAP" id="MF_00514">
    <property type="entry name" value="Ribosomal_bL35"/>
    <property type="match status" value="1"/>
</dbReference>
<dbReference type="InterPro" id="IPR018265">
    <property type="entry name" value="Ribosomal_bL35_CS"/>
</dbReference>
<keyword evidence="3 4" id="KW-0687">Ribonucleoprotein</keyword>
<geneLocation type="plastid" evidence="5"/>
<dbReference type="SUPFAM" id="SSF143034">
    <property type="entry name" value="L35p-like"/>
    <property type="match status" value="1"/>
</dbReference>
<evidence type="ECO:0000256" key="3">
    <source>
        <dbReference type="ARBA" id="ARBA00023274"/>
    </source>
</evidence>
<dbReference type="EMBL" id="MF167424">
    <property type="protein sequence ID" value="ASQ39923.1"/>
    <property type="molecule type" value="Genomic_DNA"/>
</dbReference>
<dbReference type="NCBIfam" id="TIGR00001">
    <property type="entry name" value="rpmI_bact"/>
    <property type="match status" value="1"/>
</dbReference>
<evidence type="ECO:0000256" key="4">
    <source>
        <dbReference type="RuleBase" id="RU000568"/>
    </source>
</evidence>
<accession>A0A3G1IV59</accession>
<comment type="similarity">
    <text evidence="1 4">Belongs to the bacterial ribosomal protein bL35 family.</text>
</comment>